<dbReference type="PROSITE" id="PS50916">
    <property type="entry name" value="RABBD"/>
    <property type="match status" value="1"/>
</dbReference>
<feature type="region of interest" description="Disordered" evidence="4">
    <location>
        <begin position="1"/>
        <end position="43"/>
    </location>
</feature>
<dbReference type="InterPro" id="IPR010911">
    <property type="entry name" value="Rab_BD"/>
</dbReference>
<feature type="region of interest" description="Disordered" evidence="4">
    <location>
        <begin position="209"/>
        <end position="232"/>
    </location>
</feature>
<sequence>MSVVSGTKPNKAASVVSSHRNGTLIDNSKSTAVPGSNSTLSKSRATPFNALTIPSSVTKGKILGDQEMTEEELEHLADVCRRSEMLQRKEDERIKNIREKALEKERARRGISHYDEEHCAVCSSAFIAFFNPKSMCHQCERYVCRNCIHRKVNADGVLCRSCFSECSNKARTGLWFTEKLQVAKKDGRVIPLAPTSALRASLLRKKREQSAASSVVSKPPMSQKRNASVTDPVQEAVQRLAQESSSTQRPPLPLSPASVAEQLAFNVIFSGVEELPKTLPRARSRQRSSSGYNTPATVIGNAGSLTDVNTWDSRSMVSGVSVGSVTSVYSEREESFTHGINIKGDLSFSVDYDDKSSSLRIYVKQAREVAVADKKTNSSSTYVKTYLLPDKTKQSKRKTRVKKNTLNPVFNEALIYNISKSDLAYRTLQLSLWHYRHMKANLFLGEVLVTLSECRFSSTPVWRALHDRNQFDSNLGQKLTKGQLRLGLKFVPGAHGDLGELHVHIRNATDLNVPVGASGGSDSSNAVSAFVKTYLLPERSKDSKRKTKVVKKSNNPSWEETLIYTGIPKTQLPSIGVEVIVWDAAKVGHADYLGGCHLNTGSRSGYGMDASENERTLWVEMMSKPNAMVEGTVQLRSMME</sequence>
<dbReference type="CDD" id="cd08521">
    <property type="entry name" value="C2A_SLP"/>
    <property type="match status" value="1"/>
</dbReference>
<accession>A0A5K3EKK2</accession>
<dbReference type="Pfam" id="PF02318">
    <property type="entry name" value="FYVE_2"/>
    <property type="match status" value="1"/>
</dbReference>
<comment type="subcellular location">
    <subcellularLocation>
        <location evidence="1">Membrane</location>
    </subcellularLocation>
</comment>
<feature type="domain" description="C2" evidence="5">
    <location>
        <begin position="480"/>
        <end position="619"/>
    </location>
</feature>
<evidence type="ECO:0000256" key="3">
    <source>
        <dbReference type="ARBA" id="ARBA00023136"/>
    </source>
</evidence>
<evidence type="ECO:0000313" key="7">
    <source>
        <dbReference type="WBParaSite" id="MCU_001295-RA"/>
    </source>
</evidence>
<dbReference type="InterPro" id="IPR013083">
    <property type="entry name" value="Znf_RING/FYVE/PHD"/>
</dbReference>
<dbReference type="WBParaSite" id="MCU_001295-RA">
    <property type="protein sequence ID" value="MCU_001295-RA"/>
    <property type="gene ID" value="MCU_001295"/>
</dbReference>
<evidence type="ECO:0000256" key="1">
    <source>
        <dbReference type="ARBA" id="ARBA00004370"/>
    </source>
</evidence>
<organism evidence="7">
    <name type="scientific">Mesocestoides corti</name>
    <name type="common">Flatworm</name>
    <dbReference type="NCBI Taxonomy" id="53468"/>
    <lineage>
        <taxon>Eukaryota</taxon>
        <taxon>Metazoa</taxon>
        <taxon>Spiralia</taxon>
        <taxon>Lophotrochozoa</taxon>
        <taxon>Platyhelminthes</taxon>
        <taxon>Cestoda</taxon>
        <taxon>Eucestoda</taxon>
        <taxon>Cyclophyllidea</taxon>
        <taxon>Mesocestoididae</taxon>
        <taxon>Mesocestoides</taxon>
    </lineage>
</organism>
<dbReference type="GO" id="GO:0006887">
    <property type="term" value="P:exocytosis"/>
    <property type="evidence" value="ECO:0007669"/>
    <property type="project" value="TreeGrafter"/>
</dbReference>
<dbReference type="GO" id="GO:0005886">
    <property type="term" value="C:plasma membrane"/>
    <property type="evidence" value="ECO:0007669"/>
    <property type="project" value="TreeGrafter"/>
</dbReference>
<dbReference type="GO" id="GO:0006886">
    <property type="term" value="P:intracellular protein transport"/>
    <property type="evidence" value="ECO:0007669"/>
    <property type="project" value="InterPro"/>
</dbReference>
<dbReference type="SUPFAM" id="SSF57903">
    <property type="entry name" value="FYVE/PHD zinc finger"/>
    <property type="match status" value="1"/>
</dbReference>
<dbReference type="FunFam" id="2.60.40.150:FF:000006">
    <property type="entry name" value="Synaptotagmin-like 5, isoform CRA_a"/>
    <property type="match status" value="1"/>
</dbReference>
<evidence type="ECO:0000259" key="6">
    <source>
        <dbReference type="PROSITE" id="PS50916"/>
    </source>
</evidence>
<dbReference type="GO" id="GO:0031267">
    <property type="term" value="F:small GTPase binding"/>
    <property type="evidence" value="ECO:0007669"/>
    <property type="project" value="InterPro"/>
</dbReference>
<dbReference type="PANTHER" id="PTHR45716">
    <property type="entry name" value="BITESIZE, ISOFORM I"/>
    <property type="match status" value="1"/>
</dbReference>
<keyword evidence="3" id="KW-0472">Membrane</keyword>
<dbReference type="InterPro" id="IPR041282">
    <property type="entry name" value="FYVE_2"/>
</dbReference>
<proteinExistence type="predicted"/>
<reference evidence="7" key="1">
    <citation type="submission" date="2019-11" db="UniProtKB">
        <authorList>
            <consortium name="WormBaseParasite"/>
        </authorList>
    </citation>
    <scope>IDENTIFICATION</scope>
</reference>
<dbReference type="Gene3D" id="2.60.40.150">
    <property type="entry name" value="C2 domain"/>
    <property type="match status" value="2"/>
</dbReference>
<dbReference type="InterPro" id="IPR000008">
    <property type="entry name" value="C2_dom"/>
</dbReference>
<keyword evidence="2" id="KW-0677">Repeat</keyword>
<protein>
    <submittedName>
        <fullName evidence="7">RabBD domain-containing protein</fullName>
    </submittedName>
</protein>
<evidence type="ECO:0000256" key="4">
    <source>
        <dbReference type="SAM" id="MobiDB-lite"/>
    </source>
</evidence>
<feature type="domain" description="C2" evidence="5">
    <location>
        <begin position="342"/>
        <end position="465"/>
    </location>
</feature>
<dbReference type="PROSITE" id="PS50004">
    <property type="entry name" value="C2"/>
    <property type="match status" value="2"/>
</dbReference>
<dbReference type="Gene3D" id="3.30.40.10">
    <property type="entry name" value="Zinc/RING finger domain, C3HC4 (zinc finger)"/>
    <property type="match status" value="1"/>
</dbReference>
<feature type="compositionally biased region" description="Polar residues" evidence="4">
    <location>
        <begin position="15"/>
        <end position="43"/>
    </location>
</feature>
<name>A0A5K3EKK2_MESCO</name>
<dbReference type="SUPFAM" id="SSF49562">
    <property type="entry name" value="C2 domain (Calcium/lipid-binding domain, CaLB)"/>
    <property type="match status" value="2"/>
</dbReference>
<dbReference type="GO" id="GO:0070382">
    <property type="term" value="C:exocytic vesicle"/>
    <property type="evidence" value="ECO:0007669"/>
    <property type="project" value="TreeGrafter"/>
</dbReference>
<dbReference type="GO" id="GO:0042043">
    <property type="term" value="F:neurexin family protein binding"/>
    <property type="evidence" value="ECO:0007669"/>
    <property type="project" value="TreeGrafter"/>
</dbReference>
<dbReference type="AlphaFoldDB" id="A0A5K3EKK2"/>
<evidence type="ECO:0000256" key="2">
    <source>
        <dbReference type="ARBA" id="ARBA00022737"/>
    </source>
</evidence>
<dbReference type="InterPro" id="IPR035892">
    <property type="entry name" value="C2_domain_sf"/>
</dbReference>
<dbReference type="InterPro" id="IPR011011">
    <property type="entry name" value="Znf_FYVE_PHD"/>
</dbReference>
<feature type="domain" description="RabBD" evidence="6">
    <location>
        <begin position="62"/>
        <end position="179"/>
    </location>
</feature>
<dbReference type="PANTHER" id="PTHR45716:SF2">
    <property type="entry name" value="BITESIZE, ISOFORM I"/>
    <property type="match status" value="1"/>
</dbReference>
<evidence type="ECO:0000259" key="5">
    <source>
        <dbReference type="PROSITE" id="PS50004"/>
    </source>
</evidence>
<dbReference type="Pfam" id="PF00168">
    <property type="entry name" value="C2"/>
    <property type="match status" value="2"/>
</dbReference>
<dbReference type="SMART" id="SM00239">
    <property type="entry name" value="C2"/>
    <property type="match status" value="2"/>
</dbReference>